<protein>
    <submittedName>
        <fullName evidence="1">Uncharacterized protein</fullName>
    </submittedName>
</protein>
<evidence type="ECO:0000313" key="2">
    <source>
        <dbReference type="Proteomes" id="UP000717585"/>
    </source>
</evidence>
<keyword evidence="2" id="KW-1185">Reference proteome</keyword>
<accession>A0A8J6DZI2</accession>
<proteinExistence type="predicted"/>
<name>A0A8J6DZI2_9EUKA</name>
<reference evidence="1" key="1">
    <citation type="submission" date="2021-05" db="EMBL/GenBank/DDBJ databases">
        <title>A free-living protist that lacks canonical eukaryotic 1 DNA replication and segregation systems.</title>
        <authorList>
            <person name="Salas-Leiva D.E."/>
            <person name="Tromer E.C."/>
            <person name="Curtis B.A."/>
            <person name="Jerlstrom-Hultqvist J."/>
            <person name="Kolisko M."/>
            <person name="Yi Z."/>
            <person name="Salas-Leiva J.S."/>
            <person name="Gallot-Lavallee L."/>
            <person name="Kops G.J.P.L."/>
            <person name="Archibald J.M."/>
            <person name="Simpson A.G.B."/>
            <person name="Roger A.J."/>
        </authorList>
    </citation>
    <scope>NUCLEOTIDE SEQUENCE</scope>
    <source>
        <strain evidence="1">BICM</strain>
    </source>
</reference>
<dbReference type="AlphaFoldDB" id="A0A8J6DZI2"/>
<evidence type="ECO:0000313" key="1">
    <source>
        <dbReference type="EMBL" id="KAG9390431.1"/>
    </source>
</evidence>
<dbReference type="Proteomes" id="UP000717585">
    <property type="component" value="Unassembled WGS sequence"/>
</dbReference>
<dbReference type="EMBL" id="JAHDYR010000064">
    <property type="protein sequence ID" value="KAG9390431.1"/>
    <property type="molecule type" value="Genomic_DNA"/>
</dbReference>
<sequence>MAVFPAASDPPGLVVDPAAEVESTVDMNDWHQLDVETAANPVLVPSLVVNPDIAIALQLAVFHWGGHALIVRGVPAIGDVGVGKGVVDKEEL</sequence>
<comment type="caution">
    <text evidence="1">The sequence shown here is derived from an EMBL/GenBank/DDBJ whole genome shotgun (WGS) entry which is preliminary data.</text>
</comment>
<organism evidence="1 2">
    <name type="scientific">Carpediemonas membranifera</name>
    <dbReference type="NCBI Taxonomy" id="201153"/>
    <lineage>
        <taxon>Eukaryota</taxon>
        <taxon>Metamonada</taxon>
        <taxon>Carpediemonas-like organisms</taxon>
        <taxon>Carpediemonas</taxon>
    </lineage>
</organism>
<gene>
    <name evidence="1" type="ORF">J8273_7781</name>
</gene>